<dbReference type="KEGG" id="ncs:NCAS_0B05220"/>
<dbReference type="STRING" id="1064592.G0V9J0"/>
<dbReference type="Proteomes" id="UP000001640">
    <property type="component" value="Chromosome 2"/>
</dbReference>
<evidence type="ECO:0000313" key="6">
    <source>
        <dbReference type="Proteomes" id="UP000001640"/>
    </source>
</evidence>
<dbReference type="OrthoDB" id="284292at2759"/>
<sequence>MLSRTSSRFITYVLRGPSCSKAVRTFSLSTPLANTQQEKDDLIKRIKIAPIERTNETMDKKRSRLVYQSRKRGILETDLLLSGFAAKYLKDMNKEQLNEYDSLLNELDWDIYYWATKNFNYSPLPKRWENSKILAMLQDFCKNKEKEIIQMPTLNKYK</sequence>
<dbReference type="PANTHER" id="PTHR12469:SF2">
    <property type="entry name" value="SUCCINATE DEHYDROGENASE ASSEMBLY FACTOR 2, MITOCHONDRIAL"/>
    <property type="match status" value="1"/>
</dbReference>
<comment type="function">
    <text evidence="4">Plays an essential role in the assembly of succinate dehydrogenase (SDH), an enzyme complex (also referred to as respiratory complex II) that is a component of both the tricarboxylic acid (TCA) cycle and the mitochondrial electron transport chain, and which couples the oxidation of succinate to fumarate with the reduction of ubiquinone (coenzyme Q) to ubiquinol. Required for flavinylation (covalent attachment of FAD) of the flavoprotein subunit of the SDH catalytic dimer.</text>
</comment>
<dbReference type="Pfam" id="PF03937">
    <property type="entry name" value="Sdh5"/>
    <property type="match status" value="1"/>
</dbReference>
<dbReference type="GeneID" id="96902164"/>
<gene>
    <name evidence="5" type="primary">NCAS0B05220</name>
    <name evidence="5" type="ordered locus">NCAS_0B05220</name>
</gene>
<dbReference type="GO" id="GO:0005759">
    <property type="term" value="C:mitochondrial matrix"/>
    <property type="evidence" value="ECO:0007669"/>
    <property type="project" value="UniProtKB-SubCell"/>
</dbReference>
<keyword evidence="6" id="KW-1185">Reference proteome</keyword>
<dbReference type="GO" id="GO:0034553">
    <property type="term" value="P:mitochondrial respiratory chain complex II assembly"/>
    <property type="evidence" value="ECO:0007669"/>
    <property type="project" value="EnsemblFungi"/>
</dbReference>
<comment type="subunit">
    <text evidence="4">Interacts with the flavoprotein subunit within the SDH catalytic dimer.</text>
</comment>
<dbReference type="OMA" id="YGKPQNP"/>
<comment type="subcellular location">
    <subcellularLocation>
        <location evidence="1 4">Mitochondrion matrix</location>
    </subcellularLocation>
</comment>
<dbReference type="InterPro" id="IPR005631">
    <property type="entry name" value="SDH"/>
</dbReference>
<evidence type="ECO:0000256" key="4">
    <source>
        <dbReference type="HAMAP-Rule" id="MF_03057"/>
    </source>
</evidence>
<evidence type="ECO:0000256" key="1">
    <source>
        <dbReference type="ARBA" id="ARBA00004305"/>
    </source>
</evidence>
<evidence type="ECO:0000313" key="5">
    <source>
        <dbReference type="EMBL" id="CCC68606.1"/>
    </source>
</evidence>
<evidence type="ECO:0000256" key="3">
    <source>
        <dbReference type="ARBA" id="ARBA00023186"/>
    </source>
</evidence>
<dbReference type="Gene3D" id="1.10.150.250">
    <property type="entry name" value="Flavinator of succinate dehydrogenase"/>
    <property type="match status" value="1"/>
</dbReference>
<dbReference type="EMBL" id="HE576753">
    <property type="protein sequence ID" value="CCC68606.1"/>
    <property type="molecule type" value="Genomic_DNA"/>
</dbReference>
<dbReference type="HAMAP" id="MF_03057">
    <property type="entry name" value="SDHAF2"/>
    <property type="match status" value="1"/>
</dbReference>
<proteinExistence type="inferred from homology"/>
<comment type="similarity">
    <text evidence="4">Belongs to the SDHAF2 family.</text>
</comment>
<dbReference type="FunCoup" id="G0V9J0">
    <property type="interactions" value="349"/>
</dbReference>
<reference key="2">
    <citation type="submission" date="2011-08" db="EMBL/GenBank/DDBJ databases">
        <title>Genome sequence of Naumovozyma castellii.</title>
        <authorList>
            <person name="Gordon J.L."/>
            <person name="Armisen D."/>
            <person name="Proux-Wera E."/>
            <person name="OhEigeartaigh S.S."/>
            <person name="Byrne K.P."/>
            <person name="Wolfe K.H."/>
        </authorList>
    </citation>
    <scope>NUCLEOTIDE SEQUENCE</scope>
    <source>
        <strain>Type strain:CBS 4309</strain>
    </source>
</reference>
<accession>G0V9J0</accession>
<keyword evidence="3 4" id="KW-0143">Chaperone</keyword>
<protein>
    <recommendedName>
        <fullName evidence="4">Succinate dehydrogenase assembly factor 2, mitochondrial</fullName>
        <shortName evidence="4">SDH assembly factor 2</shortName>
        <shortName evidence="4">SDHAF2</shortName>
    </recommendedName>
</protein>
<dbReference type="FunFam" id="1.10.150.250:FF:000002">
    <property type="entry name" value="Succinate dehydrogenase assembly factor 2, mitochondrial"/>
    <property type="match status" value="1"/>
</dbReference>
<keyword evidence="2 4" id="KW-0496">Mitochondrion</keyword>
<name>G0V9J0_NAUCA</name>
<dbReference type="AlphaFoldDB" id="G0V9J0"/>
<organism evidence="5 6">
    <name type="scientific">Naumovozyma castellii</name>
    <name type="common">Yeast</name>
    <name type="synonym">Saccharomyces castellii</name>
    <dbReference type="NCBI Taxonomy" id="27288"/>
    <lineage>
        <taxon>Eukaryota</taxon>
        <taxon>Fungi</taxon>
        <taxon>Dikarya</taxon>
        <taxon>Ascomycota</taxon>
        <taxon>Saccharomycotina</taxon>
        <taxon>Saccharomycetes</taxon>
        <taxon>Saccharomycetales</taxon>
        <taxon>Saccharomycetaceae</taxon>
        <taxon>Naumovozyma</taxon>
    </lineage>
</organism>
<dbReference type="eggNOG" id="KOG3326">
    <property type="taxonomic scope" value="Eukaryota"/>
</dbReference>
<dbReference type="PANTHER" id="PTHR12469">
    <property type="entry name" value="PROTEIN EMI5 HOMOLOG, MITOCHONDRIAL"/>
    <property type="match status" value="1"/>
</dbReference>
<dbReference type="InterPro" id="IPR036714">
    <property type="entry name" value="SDH_sf"/>
</dbReference>
<evidence type="ECO:0000256" key="2">
    <source>
        <dbReference type="ARBA" id="ARBA00023128"/>
    </source>
</evidence>
<dbReference type="SUPFAM" id="SSF109910">
    <property type="entry name" value="YgfY-like"/>
    <property type="match status" value="1"/>
</dbReference>
<dbReference type="InterPro" id="IPR028882">
    <property type="entry name" value="SDHAF2"/>
</dbReference>
<dbReference type="GO" id="GO:0006099">
    <property type="term" value="P:tricarboxylic acid cycle"/>
    <property type="evidence" value="ECO:0007669"/>
    <property type="project" value="EnsemblFungi"/>
</dbReference>
<reference evidence="5 6" key="1">
    <citation type="journal article" date="2011" name="Proc. Natl. Acad. Sci. U.S.A.">
        <title>Evolutionary erosion of yeast sex chromosomes by mating-type switching accidents.</title>
        <authorList>
            <person name="Gordon J.L."/>
            <person name="Armisen D."/>
            <person name="Proux-Wera E."/>
            <person name="Oheigeartaigh S.S."/>
            <person name="Byrne K.P."/>
            <person name="Wolfe K.H."/>
        </authorList>
    </citation>
    <scope>NUCLEOTIDE SEQUENCE [LARGE SCALE GENOMIC DNA]</scope>
    <source>
        <strain evidence="6">ATCC 76901 / BCRC 22586 / CBS 4309 / NBRC 1992 / NRRL Y-12630</strain>
    </source>
</reference>
<dbReference type="InParanoid" id="G0V9J0"/>
<dbReference type="HOGENOM" id="CLU_103054_0_0_1"/>
<dbReference type="GO" id="GO:0006121">
    <property type="term" value="P:mitochondrial electron transport, succinate to ubiquinone"/>
    <property type="evidence" value="ECO:0007669"/>
    <property type="project" value="UniProtKB-UniRule"/>
</dbReference>
<dbReference type="RefSeq" id="XP_003674978.1">
    <property type="nucleotide sequence ID" value="XM_003674930.1"/>
</dbReference>